<dbReference type="AlphaFoldDB" id="A0A0A1TVV9"/>
<gene>
    <name evidence="1" type="ORF">EIN_172720</name>
</gene>
<sequence>MNSSQITVAFSIHYQTSYGEELYVILDDSTSRKLTWRPGHIWVGSATIQRPRTLRWSYTLQNNGQVIRRENLIYPRQYKLDKNHKFFHLFDRWDNSCSNVSPLTIHPTGTQDRDFSQNNKSQTISPLKKSQSIITVFVRIPQRVRSGF</sequence>
<reference evidence="1 2" key="1">
    <citation type="submission" date="2012-10" db="EMBL/GenBank/DDBJ databases">
        <authorList>
            <person name="Zafar N."/>
            <person name="Inman J."/>
            <person name="Hall N."/>
            <person name="Lorenzi H."/>
            <person name="Caler E."/>
        </authorList>
    </citation>
    <scope>NUCLEOTIDE SEQUENCE [LARGE SCALE GENOMIC DNA]</scope>
    <source>
        <strain evidence="1 2">IP1</strain>
    </source>
</reference>
<dbReference type="SUPFAM" id="SSF49452">
    <property type="entry name" value="Starch-binding domain-like"/>
    <property type="match status" value="1"/>
</dbReference>
<name>A0A0A1TVV9_ENTIV</name>
<organism evidence="1 2">
    <name type="scientific">Entamoeba invadens IP1</name>
    <dbReference type="NCBI Taxonomy" id="370355"/>
    <lineage>
        <taxon>Eukaryota</taxon>
        <taxon>Amoebozoa</taxon>
        <taxon>Evosea</taxon>
        <taxon>Archamoebae</taxon>
        <taxon>Mastigamoebida</taxon>
        <taxon>Entamoebidae</taxon>
        <taxon>Entamoeba</taxon>
    </lineage>
</organism>
<dbReference type="VEuPathDB" id="AmoebaDB:EIN_172720"/>
<dbReference type="EMBL" id="KB207112">
    <property type="protein sequence ID" value="ELP84627.1"/>
    <property type="molecule type" value="Genomic_DNA"/>
</dbReference>
<dbReference type="InterPro" id="IPR013784">
    <property type="entry name" value="Carb-bd-like_fold"/>
</dbReference>
<evidence type="ECO:0000313" key="1">
    <source>
        <dbReference type="EMBL" id="ELP84627.1"/>
    </source>
</evidence>
<proteinExistence type="predicted"/>
<dbReference type="KEGG" id="eiv:EIN_172720"/>
<dbReference type="GO" id="GO:0030246">
    <property type="term" value="F:carbohydrate binding"/>
    <property type="evidence" value="ECO:0007669"/>
    <property type="project" value="InterPro"/>
</dbReference>
<keyword evidence="2" id="KW-1185">Reference proteome</keyword>
<dbReference type="RefSeq" id="XP_004183973.1">
    <property type="nucleotide sequence ID" value="XM_004183925.1"/>
</dbReference>
<dbReference type="GeneID" id="14883719"/>
<accession>A0A0A1TVV9</accession>
<dbReference type="Proteomes" id="UP000014680">
    <property type="component" value="Unassembled WGS sequence"/>
</dbReference>
<dbReference type="OrthoDB" id="24847at2759"/>
<evidence type="ECO:0000313" key="2">
    <source>
        <dbReference type="Proteomes" id="UP000014680"/>
    </source>
</evidence>
<protein>
    <submittedName>
        <fullName evidence="1">Uncharacterized protein</fullName>
    </submittedName>
</protein>